<gene>
    <name evidence="2" type="ORF">CLV29_2126</name>
</gene>
<evidence type="ECO:0000313" key="2">
    <source>
        <dbReference type="EMBL" id="TDT34460.1"/>
    </source>
</evidence>
<evidence type="ECO:0000313" key="3">
    <source>
        <dbReference type="Proteomes" id="UP000295371"/>
    </source>
</evidence>
<dbReference type="EMBL" id="SOAW01000001">
    <property type="protein sequence ID" value="TDT34460.1"/>
    <property type="molecule type" value="Genomic_DNA"/>
</dbReference>
<dbReference type="Proteomes" id="UP000295371">
    <property type="component" value="Unassembled WGS sequence"/>
</dbReference>
<organism evidence="2 3">
    <name type="scientific">Naumannella halotolerans</name>
    <dbReference type="NCBI Taxonomy" id="993414"/>
    <lineage>
        <taxon>Bacteria</taxon>
        <taxon>Bacillati</taxon>
        <taxon>Actinomycetota</taxon>
        <taxon>Actinomycetes</taxon>
        <taxon>Propionibacteriales</taxon>
        <taxon>Propionibacteriaceae</taxon>
        <taxon>Naumannella</taxon>
    </lineage>
</organism>
<evidence type="ECO:0000256" key="1">
    <source>
        <dbReference type="SAM" id="Phobius"/>
    </source>
</evidence>
<name>A0A4R7JA83_9ACTN</name>
<dbReference type="AlphaFoldDB" id="A0A4R7JA83"/>
<keyword evidence="3" id="KW-1185">Reference proteome</keyword>
<accession>A0A4R7JA83</accession>
<protein>
    <submittedName>
        <fullName evidence="2">Uncharacterized protein</fullName>
    </submittedName>
</protein>
<keyword evidence="1" id="KW-0812">Transmembrane</keyword>
<reference evidence="2 3" key="1">
    <citation type="submission" date="2019-03" db="EMBL/GenBank/DDBJ databases">
        <title>Genomic Encyclopedia of Archaeal and Bacterial Type Strains, Phase II (KMG-II): from individual species to whole genera.</title>
        <authorList>
            <person name="Goeker M."/>
        </authorList>
    </citation>
    <scope>NUCLEOTIDE SEQUENCE [LARGE SCALE GENOMIC DNA]</scope>
    <source>
        <strain evidence="2 3">DSM 24323</strain>
    </source>
</reference>
<dbReference type="RefSeq" id="WP_133754828.1">
    <property type="nucleotide sequence ID" value="NZ_SOAW01000001.1"/>
</dbReference>
<keyword evidence="1" id="KW-0472">Membrane</keyword>
<comment type="caution">
    <text evidence="2">The sequence shown here is derived from an EMBL/GenBank/DDBJ whole genome shotgun (WGS) entry which is preliminary data.</text>
</comment>
<keyword evidence="1" id="KW-1133">Transmembrane helix</keyword>
<proteinExistence type="predicted"/>
<feature type="transmembrane region" description="Helical" evidence="1">
    <location>
        <begin position="37"/>
        <end position="58"/>
    </location>
</feature>
<sequence>MRDTYPVRLFGSLGLIIVGAALASILAANLTGVASKVLLVSGLVIAGLGVALLIFTMIRPRHPDPDSVDHG</sequence>